<evidence type="ECO:0000313" key="3">
    <source>
        <dbReference type="EMBL" id="AZK47329.1"/>
    </source>
</evidence>
<accession>A0A3S8RWE2</accession>
<dbReference type="Proteomes" id="UP000273145">
    <property type="component" value="Chromosome"/>
</dbReference>
<gene>
    <name evidence="3" type="ORF">EIM92_15125</name>
</gene>
<evidence type="ECO:0000259" key="2">
    <source>
        <dbReference type="Pfam" id="PF15605"/>
    </source>
</evidence>
<dbReference type="InterPro" id="IPR028948">
    <property type="entry name" value="Ntox28"/>
</dbReference>
<feature type="region of interest" description="Disordered" evidence="1">
    <location>
        <begin position="1"/>
        <end position="61"/>
    </location>
</feature>
<keyword evidence="4" id="KW-1185">Reference proteome</keyword>
<feature type="compositionally biased region" description="Polar residues" evidence="1">
    <location>
        <begin position="40"/>
        <end position="49"/>
    </location>
</feature>
<feature type="compositionally biased region" description="Basic and acidic residues" evidence="1">
    <location>
        <begin position="26"/>
        <end position="39"/>
    </location>
</feature>
<name>A0A3S8RWE2_9BACL</name>
<evidence type="ECO:0000313" key="4">
    <source>
        <dbReference type="Proteomes" id="UP000273145"/>
    </source>
</evidence>
<dbReference type="OrthoDB" id="1957857at2"/>
<dbReference type="AlphaFoldDB" id="A0A3S8RWE2"/>
<dbReference type="Pfam" id="PF15605">
    <property type="entry name" value="Ntox28"/>
    <property type="match status" value="1"/>
</dbReference>
<dbReference type="EMBL" id="CP034248">
    <property type="protein sequence ID" value="AZK47329.1"/>
    <property type="molecule type" value="Genomic_DNA"/>
</dbReference>
<feature type="region of interest" description="Disordered" evidence="1">
    <location>
        <begin position="102"/>
        <end position="121"/>
    </location>
</feature>
<organism evidence="3 4">
    <name type="scientific">Paenibacillus lentus</name>
    <dbReference type="NCBI Taxonomy" id="1338368"/>
    <lineage>
        <taxon>Bacteria</taxon>
        <taxon>Bacillati</taxon>
        <taxon>Bacillota</taxon>
        <taxon>Bacilli</taxon>
        <taxon>Bacillales</taxon>
        <taxon>Paenibacillaceae</taxon>
        <taxon>Paenibacillus</taxon>
    </lineage>
</organism>
<dbReference type="KEGG" id="plen:EIM92_15125"/>
<sequence>MGAAKMQLKSNSKGSGGSLNANVELNKSEKLETEPKKTNSDPVDNSLDNKQPFEGMGNGGKIISSVDDLSDVAKSKITTSQRATLNQQERTYSHLTEMDLKGAQRDLDGDPVPKPSGGYYDHAQEVSDAYRGLVELKRSWEGMLKNPNLDAELRQLYTSKLNEANATMEKIETMFNPHGGVFPSK</sequence>
<proteinExistence type="predicted"/>
<reference evidence="3 4" key="1">
    <citation type="submission" date="2018-11" db="EMBL/GenBank/DDBJ databases">
        <title>Genome sequencing of Paenibacillus lentus DSM25539(T).</title>
        <authorList>
            <person name="Kook J.-K."/>
            <person name="Park S.-N."/>
            <person name="Lim Y.K."/>
        </authorList>
    </citation>
    <scope>NUCLEOTIDE SEQUENCE [LARGE SCALE GENOMIC DNA]</scope>
    <source>
        <strain evidence="3 4">DSM 25539</strain>
    </source>
</reference>
<feature type="domain" description="Bacterial toxin 28" evidence="2">
    <location>
        <begin position="88"/>
        <end position="173"/>
    </location>
</feature>
<evidence type="ECO:0000256" key="1">
    <source>
        <dbReference type="SAM" id="MobiDB-lite"/>
    </source>
</evidence>
<protein>
    <recommendedName>
        <fullName evidence="2">Bacterial toxin 28 domain-containing protein</fullName>
    </recommendedName>
</protein>